<proteinExistence type="predicted"/>
<evidence type="ECO:0000313" key="3">
    <source>
        <dbReference type="Proteomes" id="UP001596053"/>
    </source>
</evidence>
<feature type="transmembrane region" description="Helical" evidence="1">
    <location>
        <begin position="34"/>
        <end position="52"/>
    </location>
</feature>
<keyword evidence="3" id="KW-1185">Reference proteome</keyword>
<reference evidence="3" key="1">
    <citation type="journal article" date="2019" name="Int. J. Syst. Evol. Microbiol.">
        <title>The Global Catalogue of Microorganisms (GCM) 10K type strain sequencing project: providing services to taxonomists for standard genome sequencing and annotation.</title>
        <authorList>
            <consortium name="The Broad Institute Genomics Platform"/>
            <consortium name="The Broad Institute Genome Sequencing Center for Infectious Disease"/>
            <person name="Wu L."/>
            <person name="Ma J."/>
        </authorList>
    </citation>
    <scope>NUCLEOTIDE SEQUENCE [LARGE SCALE GENOMIC DNA]</scope>
    <source>
        <strain evidence="3">NCAIM B.01391</strain>
    </source>
</reference>
<evidence type="ECO:0000313" key="2">
    <source>
        <dbReference type="EMBL" id="MFC5422241.1"/>
    </source>
</evidence>
<name>A0ABW0IYV0_9HYPH</name>
<feature type="transmembrane region" description="Helical" evidence="1">
    <location>
        <begin position="64"/>
        <end position="82"/>
    </location>
</feature>
<dbReference type="RefSeq" id="WP_377800522.1">
    <property type="nucleotide sequence ID" value="NZ_JBHSLW010000037.1"/>
</dbReference>
<keyword evidence="2" id="KW-0969">Cilium</keyword>
<evidence type="ECO:0000256" key="1">
    <source>
        <dbReference type="SAM" id="Phobius"/>
    </source>
</evidence>
<organism evidence="2 3">
    <name type="scientific">Bosea eneae</name>
    <dbReference type="NCBI Taxonomy" id="151454"/>
    <lineage>
        <taxon>Bacteria</taxon>
        <taxon>Pseudomonadati</taxon>
        <taxon>Pseudomonadota</taxon>
        <taxon>Alphaproteobacteria</taxon>
        <taxon>Hyphomicrobiales</taxon>
        <taxon>Boseaceae</taxon>
        <taxon>Bosea</taxon>
    </lineage>
</organism>
<keyword evidence="2" id="KW-0282">Flagellum</keyword>
<comment type="caution">
    <text evidence="2">The sequence shown here is derived from an EMBL/GenBank/DDBJ whole genome shotgun (WGS) entry which is preliminary data.</text>
</comment>
<gene>
    <name evidence="2" type="ORF">ACFPOB_21985</name>
</gene>
<dbReference type="EMBL" id="JBHSLW010000037">
    <property type="protein sequence ID" value="MFC5422241.1"/>
    <property type="molecule type" value="Genomic_DNA"/>
</dbReference>
<protein>
    <submittedName>
        <fullName evidence="2">Flagellar motor protein MotA</fullName>
    </submittedName>
</protein>
<keyword evidence="1" id="KW-0472">Membrane</keyword>
<keyword evidence="2" id="KW-0966">Cell projection</keyword>
<keyword evidence="1" id="KW-1133">Transmembrane helix</keyword>
<accession>A0ABW0IYV0</accession>
<dbReference type="Proteomes" id="UP001596053">
    <property type="component" value="Unassembled WGS sequence"/>
</dbReference>
<feature type="transmembrane region" description="Helical" evidence="1">
    <location>
        <begin position="201"/>
        <end position="228"/>
    </location>
</feature>
<feature type="transmembrane region" description="Helical" evidence="1">
    <location>
        <begin position="153"/>
        <end position="171"/>
    </location>
</feature>
<keyword evidence="1" id="KW-0812">Transmembrane</keyword>
<sequence>MANDEAAPEVPPLEPPATSPIRPQTFRFSRPLRYVLRALVFLALIGFLIFILQDGLRTAFMTNPGLNGLIVGALAVGVLLSLRELWRVDSEARAATRLAADPAGATLRRAQVISPLAPVLPALEQRNLAPSQATSLLESVAVRLDDGREVLRYLAGLLVFLGLLGTFWGLLETVSSVGNVIKSLRTGAEAGVLFDELKAGLAAPLAGMGLSFSSSLFGIAGSLILGFLDLQVGQSQRRFRNEVEGYLGTATAHSATIPLAMSATAPALAGDVVVERLDKLQAAMQDGSNNRAATQALANLAEGIQGLVQHMRSEQQLIRDWVEAQAAREKDLKRLIERLAAERVGEP</sequence>